<dbReference type="InterPro" id="IPR017937">
    <property type="entry name" value="Thioredoxin_CS"/>
</dbReference>
<dbReference type="EMBL" id="JAHWXP010000001">
    <property type="protein sequence ID" value="MBY8336401.1"/>
    <property type="molecule type" value="Genomic_DNA"/>
</dbReference>
<protein>
    <submittedName>
        <fullName evidence="6">TlpA family protein disulfide reductase</fullName>
    </submittedName>
</protein>
<sequence length="185" mass="19944">MPALAIVLILSGCDREADPAPQESAAQTEAGKEAKPGEIDRSHAGDLMPAANMVDPEGAVLNLGALQGRPVLMNLWATWCAPCVKEMPMLDQLAADYEDELNVVTISQDMGDPAKITEFFEKNDIDSLPPWIDPQLALGEAIGAATLPTTVMYDRSGQEVWRVTGELDWSSEPAREAVQQVVDTP</sequence>
<organism evidence="6 7">
    <name type="scientific">Alteriqipengyuania abyssalis</name>
    <dbReference type="NCBI Taxonomy" id="2860200"/>
    <lineage>
        <taxon>Bacteria</taxon>
        <taxon>Pseudomonadati</taxon>
        <taxon>Pseudomonadota</taxon>
        <taxon>Alphaproteobacteria</taxon>
        <taxon>Sphingomonadales</taxon>
        <taxon>Erythrobacteraceae</taxon>
        <taxon>Alteriqipengyuania</taxon>
    </lineage>
</organism>
<keyword evidence="3" id="KW-0676">Redox-active center</keyword>
<dbReference type="PROSITE" id="PS00194">
    <property type="entry name" value="THIOREDOXIN_1"/>
    <property type="match status" value="1"/>
</dbReference>
<dbReference type="Pfam" id="PF08534">
    <property type="entry name" value="Redoxin"/>
    <property type="match status" value="1"/>
</dbReference>
<dbReference type="Proteomes" id="UP000759298">
    <property type="component" value="Unassembled WGS sequence"/>
</dbReference>
<evidence type="ECO:0000256" key="4">
    <source>
        <dbReference type="SAM" id="MobiDB-lite"/>
    </source>
</evidence>
<feature type="domain" description="Thioredoxin" evidence="5">
    <location>
        <begin position="42"/>
        <end position="183"/>
    </location>
</feature>
<gene>
    <name evidence="6" type="ORF">KYN89_05015</name>
</gene>
<dbReference type="InterPro" id="IPR050553">
    <property type="entry name" value="Thioredoxin_ResA/DsbE_sf"/>
</dbReference>
<proteinExistence type="predicted"/>
<evidence type="ECO:0000313" key="6">
    <source>
        <dbReference type="EMBL" id="MBY8336401.1"/>
    </source>
</evidence>
<evidence type="ECO:0000259" key="5">
    <source>
        <dbReference type="PROSITE" id="PS51352"/>
    </source>
</evidence>
<evidence type="ECO:0000256" key="2">
    <source>
        <dbReference type="ARBA" id="ARBA00022748"/>
    </source>
</evidence>
<keyword evidence="7" id="KW-1185">Reference proteome</keyword>
<dbReference type="PROSITE" id="PS51352">
    <property type="entry name" value="THIOREDOXIN_2"/>
    <property type="match status" value="1"/>
</dbReference>
<evidence type="ECO:0000256" key="3">
    <source>
        <dbReference type="ARBA" id="ARBA00023284"/>
    </source>
</evidence>
<evidence type="ECO:0000256" key="1">
    <source>
        <dbReference type="ARBA" id="ARBA00004196"/>
    </source>
</evidence>
<dbReference type="InterPro" id="IPR036249">
    <property type="entry name" value="Thioredoxin-like_sf"/>
</dbReference>
<dbReference type="SUPFAM" id="SSF52833">
    <property type="entry name" value="Thioredoxin-like"/>
    <property type="match status" value="1"/>
</dbReference>
<dbReference type="Gene3D" id="3.40.30.10">
    <property type="entry name" value="Glutaredoxin"/>
    <property type="match status" value="1"/>
</dbReference>
<dbReference type="PANTHER" id="PTHR42852:SF17">
    <property type="entry name" value="THIOREDOXIN-LIKE PROTEIN HI_1115"/>
    <property type="match status" value="1"/>
</dbReference>
<reference evidence="6 7" key="1">
    <citation type="submission" date="2021-07" db="EMBL/GenBank/DDBJ databases">
        <title>Alteriqipengyuania abyssalis NZ-12B nov, sp.nov isolated from deep sea sponge in pacific ocean.</title>
        <authorList>
            <person name="Tareen S."/>
            <person name="Wink J."/>
        </authorList>
    </citation>
    <scope>NUCLEOTIDE SEQUENCE [LARGE SCALE GENOMIC DNA]</scope>
    <source>
        <strain evidence="6 7">NZ-12B</strain>
    </source>
</reference>
<dbReference type="InterPro" id="IPR013740">
    <property type="entry name" value="Redoxin"/>
</dbReference>
<evidence type="ECO:0000313" key="7">
    <source>
        <dbReference type="Proteomes" id="UP000759298"/>
    </source>
</evidence>
<feature type="compositionally biased region" description="Basic and acidic residues" evidence="4">
    <location>
        <begin position="30"/>
        <end position="44"/>
    </location>
</feature>
<dbReference type="PANTHER" id="PTHR42852">
    <property type="entry name" value="THIOL:DISULFIDE INTERCHANGE PROTEIN DSBE"/>
    <property type="match status" value="1"/>
</dbReference>
<accession>A0ABS7PBP2</accession>
<dbReference type="InterPro" id="IPR013766">
    <property type="entry name" value="Thioredoxin_domain"/>
</dbReference>
<name>A0ABS7PBP2_9SPHN</name>
<keyword evidence="2" id="KW-0201">Cytochrome c-type biogenesis</keyword>
<feature type="region of interest" description="Disordered" evidence="4">
    <location>
        <begin position="17"/>
        <end position="44"/>
    </location>
</feature>
<dbReference type="CDD" id="cd02966">
    <property type="entry name" value="TlpA_like_family"/>
    <property type="match status" value="1"/>
</dbReference>
<comment type="subcellular location">
    <subcellularLocation>
        <location evidence="1">Cell envelope</location>
    </subcellularLocation>
</comment>
<comment type="caution">
    <text evidence="6">The sequence shown here is derived from an EMBL/GenBank/DDBJ whole genome shotgun (WGS) entry which is preliminary data.</text>
</comment>